<dbReference type="AlphaFoldDB" id="A0A109RPQ1"/>
<keyword evidence="12" id="KW-1185">Reference proteome</keyword>
<feature type="domain" description="CzcB-like C-terminal circularly permuted SH3-like" evidence="10">
    <location>
        <begin position="346"/>
        <end position="407"/>
    </location>
</feature>
<evidence type="ECO:0000256" key="4">
    <source>
        <dbReference type="SAM" id="Phobius"/>
    </source>
</evidence>
<dbReference type="GO" id="GO:0015679">
    <property type="term" value="P:plasma membrane copper ion transport"/>
    <property type="evidence" value="ECO:0007669"/>
    <property type="project" value="TreeGrafter"/>
</dbReference>
<evidence type="ECO:0000256" key="2">
    <source>
        <dbReference type="ARBA" id="ARBA00022448"/>
    </source>
</evidence>
<organism evidence="11 12">
    <name type="scientific">Lutibacter profundi</name>
    <dbReference type="NCBI Taxonomy" id="1622118"/>
    <lineage>
        <taxon>Bacteria</taxon>
        <taxon>Pseudomonadati</taxon>
        <taxon>Bacteroidota</taxon>
        <taxon>Flavobacteriia</taxon>
        <taxon>Flavobacteriales</taxon>
        <taxon>Flavobacteriaceae</taxon>
        <taxon>Lutibacter</taxon>
    </lineage>
</organism>
<dbReference type="Pfam" id="PF25919">
    <property type="entry name" value="BSH_CusB"/>
    <property type="match status" value="1"/>
</dbReference>
<dbReference type="InterPro" id="IPR058791">
    <property type="entry name" value="3HB_CusB"/>
</dbReference>
<dbReference type="InterPro" id="IPR045800">
    <property type="entry name" value="HMBD"/>
</dbReference>
<feature type="transmembrane region" description="Helical" evidence="4">
    <location>
        <begin position="12"/>
        <end position="31"/>
    </location>
</feature>
<dbReference type="Gene3D" id="2.40.420.20">
    <property type="match status" value="1"/>
</dbReference>
<dbReference type="InterPro" id="IPR006143">
    <property type="entry name" value="RND_pump_MFP"/>
</dbReference>
<dbReference type="PATRIC" id="fig|1622118.3.peg.1380"/>
<dbReference type="FunFam" id="2.40.30.170:FF:000010">
    <property type="entry name" value="Efflux RND transporter periplasmic adaptor subunit"/>
    <property type="match status" value="1"/>
</dbReference>
<accession>A0A109RPQ1</accession>
<dbReference type="GO" id="GO:0030288">
    <property type="term" value="C:outer membrane-bounded periplasmic space"/>
    <property type="evidence" value="ECO:0007669"/>
    <property type="project" value="TreeGrafter"/>
</dbReference>
<dbReference type="Pfam" id="PF25954">
    <property type="entry name" value="Beta-barrel_RND_2"/>
    <property type="match status" value="1"/>
</dbReference>
<evidence type="ECO:0000259" key="8">
    <source>
        <dbReference type="Pfam" id="PF25919"/>
    </source>
</evidence>
<name>A0A109RPQ1_9FLAO</name>
<dbReference type="InterPro" id="IPR058790">
    <property type="entry name" value="BSH_CusB"/>
</dbReference>
<dbReference type="GO" id="GO:0016020">
    <property type="term" value="C:membrane"/>
    <property type="evidence" value="ECO:0007669"/>
    <property type="project" value="InterPro"/>
</dbReference>
<feature type="domain" description="CusB-like beta-barrel" evidence="9">
    <location>
        <begin position="260"/>
        <end position="334"/>
    </location>
</feature>
<feature type="domain" description="Heavy metal binding" evidence="6">
    <location>
        <begin position="57"/>
        <end position="83"/>
    </location>
</feature>
<dbReference type="InterPro" id="IPR051909">
    <property type="entry name" value="MFP_Cation_Efflux"/>
</dbReference>
<dbReference type="EMBL" id="CP013355">
    <property type="protein sequence ID" value="AMC10947.1"/>
    <property type="molecule type" value="Genomic_DNA"/>
</dbReference>
<dbReference type="InterPro" id="IPR058792">
    <property type="entry name" value="Beta-barrel_RND_2"/>
</dbReference>
<keyword evidence="4" id="KW-0472">Membrane</keyword>
<dbReference type="InterPro" id="IPR021782">
    <property type="entry name" value="DUF3347"/>
</dbReference>
<keyword evidence="2" id="KW-0813">Transport</keyword>
<dbReference type="GO" id="GO:0060003">
    <property type="term" value="P:copper ion export"/>
    <property type="evidence" value="ECO:0007669"/>
    <property type="project" value="TreeGrafter"/>
</dbReference>
<evidence type="ECO:0008006" key="13">
    <source>
        <dbReference type="Google" id="ProtNLM"/>
    </source>
</evidence>
<dbReference type="Pfam" id="PF19335">
    <property type="entry name" value="HMBD"/>
    <property type="match status" value="1"/>
</dbReference>
<dbReference type="GO" id="GO:0022857">
    <property type="term" value="F:transmembrane transporter activity"/>
    <property type="evidence" value="ECO:0007669"/>
    <property type="project" value="InterPro"/>
</dbReference>
<feature type="region of interest" description="Disordered" evidence="3">
    <location>
        <begin position="419"/>
        <end position="443"/>
    </location>
</feature>
<evidence type="ECO:0000256" key="1">
    <source>
        <dbReference type="ARBA" id="ARBA00009477"/>
    </source>
</evidence>
<reference evidence="12" key="1">
    <citation type="submission" date="2015-12" db="EMBL/GenBank/DDBJ databases">
        <title>Complete genome sequence of Lutibacter profundus strain LP1.</title>
        <authorList>
            <person name="Wissuwa J."/>
            <person name="Le Moine Bauer S."/>
            <person name="Stokke R."/>
            <person name="Dahle H."/>
            <person name="Steen I.H."/>
        </authorList>
    </citation>
    <scope>NUCLEOTIDE SEQUENCE [LARGE SCALE GENOMIC DNA]</scope>
    <source>
        <strain evidence="12">LP1</strain>
    </source>
</reference>
<dbReference type="KEGG" id="lut:Lupro_06665"/>
<dbReference type="SUPFAM" id="SSF111369">
    <property type="entry name" value="HlyD-like secretion proteins"/>
    <property type="match status" value="1"/>
</dbReference>
<evidence type="ECO:0000313" key="11">
    <source>
        <dbReference type="EMBL" id="AMC10947.1"/>
    </source>
</evidence>
<dbReference type="PANTHER" id="PTHR30097">
    <property type="entry name" value="CATION EFFLUX SYSTEM PROTEIN CUSB"/>
    <property type="match status" value="1"/>
</dbReference>
<dbReference type="InterPro" id="IPR058649">
    <property type="entry name" value="CzcB_C"/>
</dbReference>
<dbReference type="Proteomes" id="UP000059672">
    <property type="component" value="Chromosome"/>
</dbReference>
<gene>
    <name evidence="11" type="ORF">Lupro_06665</name>
</gene>
<evidence type="ECO:0000313" key="12">
    <source>
        <dbReference type="Proteomes" id="UP000059672"/>
    </source>
</evidence>
<keyword evidence="4" id="KW-1133">Transmembrane helix</keyword>
<dbReference type="Pfam" id="PF11827">
    <property type="entry name" value="DUF3347"/>
    <property type="match status" value="1"/>
</dbReference>
<keyword evidence="4" id="KW-0812">Transmembrane</keyword>
<dbReference type="STRING" id="1622118.Lupro_06665"/>
<feature type="domain" description="CusB-like three alpha-helical bundle" evidence="7">
    <location>
        <begin position="173"/>
        <end position="223"/>
    </location>
</feature>
<comment type="similarity">
    <text evidence="1">Belongs to the membrane fusion protein (MFP) (TC 8.A.1) family.</text>
</comment>
<dbReference type="Pfam" id="PF25975">
    <property type="entry name" value="CzcB_C"/>
    <property type="match status" value="1"/>
</dbReference>
<reference evidence="11 12" key="2">
    <citation type="journal article" date="2016" name="Int. J. Syst. Evol. Microbiol.">
        <title>Lutibacter profundi sp. nov., isolated from a deep-sea hydrothermal system on the Arctic Mid-Ocean Ridge and emended description of the genus Lutibacter.</title>
        <authorList>
            <person name="Le Moine Bauer S."/>
            <person name="Roalkvam I."/>
            <person name="Steen I.H."/>
            <person name="Dahle H."/>
        </authorList>
    </citation>
    <scope>NUCLEOTIDE SEQUENCE [LARGE SCALE GENOMIC DNA]</scope>
    <source>
        <strain evidence="11 12">LP1</strain>
    </source>
</reference>
<evidence type="ECO:0000259" key="6">
    <source>
        <dbReference type="Pfam" id="PF19335"/>
    </source>
</evidence>
<evidence type="ECO:0000259" key="7">
    <source>
        <dbReference type="Pfam" id="PF25869"/>
    </source>
</evidence>
<dbReference type="NCBIfam" id="TIGR01730">
    <property type="entry name" value="RND_mfp"/>
    <property type="match status" value="1"/>
</dbReference>
<dbReference type="PANTHER" id="PTHR30097:SF15">
    <property type="entry name" value="CATION EFFLUX SYSTEM PROTEIN CUSB"/>
    <property type="match status" value="1"/>
</dbReference>
<evidence type="ECO:0000256" key="3">
    <source>
        <dbReference type="SAM" id="MobiDB-lite"/>
    </source>
</evidence>
<evidence type="ECO:0000259" key="9">
    <source>
        <dbReference type="Pfam" id="PF25954"/>
    </source>
</evidence>
<sequence length="614" mass="69252">MENKINSMKKYKNYIIGAGILIIGIILGNVFSGNDNTKTSHSEEEHNYVQDPVTKLWTCSMHPQIRMEKPGKCPICGMTLIPVDNSSSSEEKIGDNEIVLTAEAIELANIQTSIVERASATKEIRLLGRVKPDERRLFSQVSHIPGRIERLYVNFTGEKVYRGQKIVRIYSPDLISAQKELFEAIRSRDIYPQLYTAARNKLKLWKLSDSQIDAIEKSKKVQEQIDILSDYTGYVMKRNVELGDYITEGSSLFDIADLNSVWVMFEAYEADIPWIQVGNIVDFTINAIPGKNFKGKVTYIDPFVSSSTRVAKVRVELKNPGNKLLPEMYANGIIKAKLTNIKNAIIIPKSAVLWTGKRAVVYVKVPHEKTISFVYREIILGQDMGNFYIVAKGLKEGEVVATNGVFRIDASAQLIGQKSMMNPTGSKGNTGGMAGMDMGGDKKEKETKTEMNDAEMKKMVMIDKSKIDPKFKSQLGEVVDAYIHLKDLLFDGDFAEAKMQSKNVEKALNNVDMLVLLGDAHNEWMKDLKKMNLQVTSIMNAKDIKNQRISFAKLGPELGKSIEKFGFKNSNKPLYLEYCSMKDVYWLSYDKTIKNPFYGDEMPTCGEVTKEYKN</sequence>
<dbReference type="Gene3D" id="6.10.140.730">
    <property type="match status" value="1"/>
</dbReference>
<feature type="compositionally biased region" description="Gly residues" evidence="3">
    <location>
        <begin position="428"/>
        <end position="438"/>
    </location>
</feature>
<evidence type="ECO:0000259" key="5">
    <source>
        <dbReference type="Pfam" id="PF11827"/>
    </source>
</evidence>
<protein>
    <recommendedName>
        <fullName evidence="13">Efflux transporter periplasmic adaptor subunit</fullName>
    </recommendedName>
</protein>
<evidence type="ECO:0000259" key="10">
    <source>
        <dbReference type="Pfam" id="PF25975"/>
    </source>
</evidence>
<dbReference type="Gene3D" id="2.40.30.170">
    <property type="match status" value="1"/>
</dbReference>
<proteinExistence type="inferred from homology"/>
<feature type="domain" description="DUF3347" evidence="5">
    <location>
        <begin position="478"/>
        <end position="567"/>
    </location>
</feature>
<feature type="domain" description="CusB-like barrel-sandwich hybrid" evidence="8">
    <location>
        <begin position="145"/>
        <end position="256"/>
    </location>
</feature>
<dbReference type="GO" id="GO:0046914">
    <property type="term" value="F:transition metal ion binding"/>
    <property type="evidence" value="ECO:0007669"/>
    <property type="project" value="TreeGrafter"/>
</dbReference>
<dbReference type="Pfam" id="PF25869">
    <property type="entry name" value="3HB_CusB"/>
    <property type="match status" value="1"/>
</dbReference>